<dbReference type="Pfam" id="PF00550">
    <property type="entry name" value="PP-binding"/>
    <property type="match status" value="1"/>
</dbReference>
<dbReference type="Gene3D" id="3.30.300.30">
    <property type="match status" value="1"/>
</dbReference>
<gene>
    <name evidence="5" type="ORF">C1SCF055_LOCUS3556</name>
</gene>
<dbReference type="PANTHER" id="PTHR45527">
    <property type="entry name" value="NONRIBOSOMAL PEPTIDE SYNTHETASE"/>
    <property type="match status" value="1"/>
</dbReference>
<evidence type="ECO:0000259" key="4">
    <source>
        <dbReference type="PROSITE" id="PS50075"/>
    </source>
</evidence>
<dbReference type="Gene3D" id="3.30.559.30">
    <property type="entry name" value="Nonribosomal peptide synthetase, condensation domain"/>
    <property type="match status" value="1"/>
</dbReference>
<dbReference type="GO" id="GO:0044550">
    <property type="term" value="P:secondary metabolite biosynthetic process"/>
    <property type="evidence" value="ECO:0007669"/>
    <property type="project" value="TreeGrafter"/>
</dbReference>
<dbReference type="GO" id="GO:0003824">
    <property type="term" value="F:catalytic activity"/>
    <property type="evidence" value="ECO:0007669"/>
    <property type="project" value="InterPro"/>
</dbReference>
<dbReference type="Pfam" id="PF00501">
    <property type="entry name" value="AMP-binding"/>
    <property type="match status" value="1"/>
</dbReference>
<sequence length="2266" mass="250913">MVQGQRFYRSGDLAKWSGQDIVFRGRGDQLVKVFGKWVDLSDLSRRLSNLPGVLEAATITGGPDEHHAVAVLDKRSNPDSFAAAYRILPSGGGVQLHWFSEPLPRKAETQKVDRARLLSQLRGMAGMASAPVTPLPRRKGDTRQEDALLASVVEVLGNTSCSSLQSSFLACGGDSVTALRCAAAARQRGLEISALALLSARTLAEAAQAEESEPLQKRPRLAPESGSFTRTQPFALTAEELQEEISFQLGLPSRAVDCSWPCTAFQELLLNALEASEADAVRESPGTLQSCALLRPTVSLQGLRNAWLLVQQRCTALRSRFIRVRGRHFQVALRTNWSKEDLRVTQSSSGSLKRQLRALMKEDLKQHFHSTGPLCRLHLLRAKAGSSDKLALLLSIHNSVSDGWSTNLLLQDLLSLAVGIAAPLQRPGQALDNIHLEVDRPSWWRRTLEGFRPTALQRQVHLHSFNLRRLAVRWEALRQRAKAWQLTPAALVLDAWSLVWSRATGSKDFLLGAVLSGREAVPSDLLGCTASLVPLRLRVTDSWQSLHSFSTEVQRCLIAHASMWPCPSLTEIRSWCGLPPGPMFDCAWIFDHTPPLPRHLCMRTGFELVCEHEVPAAGQEADTPELRVSRHDQEITVTLRGVLPQGQEGEAQLLLEELDSMLAFLTRPDEDVQNSEKYTVAEILLAVPLLPSLGPTLSHLSPKLGEELAAFWRKRLLHYEATELPRSSQGTAAASWRAMPLMLPSGSKEIVIAATARLLGHMSGQEEASVLVPLGNREGTEDPIGWFPIQVSCKTVSTSAQVADELEEMASHTLVPRYAVERLLGIFPPLRPSTAIIEMKGPVSKSPESMQRWGDRCCHLWQSYSSHRDLQSVELVVVLARSHGCGLLLFSGVRGFDMPLAKIVASRLSNNVSSYSTSGKTCAAFDLGVAASPPLLRANLLELLLQSAKRTPRSTAIAEMDDMLSYSELFSCAVVTASELLRKRKDRSSTAAVLSERSAAAVVGLMAALFAGAAYCPLIPSQPLDRLVSMISIASITEMLFQESAQQVADHLQQHRGLSAVCIRLDASSRLKLSLRDVQTSYATSGDAAMHVLFTSGSTGKPKVVRASHTAVMTHLLHVVRHHRLQATDVALQHTSLAWVAAAPEVWTPLLANAQLAVAPLAAKGGARDLETLAAFANRCTLQQYVPSVLQAMLLADLHPVSSICHQLVLTGEPLPMELCHRVQSSSLTTLRNHYGQTEAADTTTVYLVEPGLRAASVPLGRPATQRQVWLEHWHGMCDIAELGELLVGGPGLHLDKEMEGSQLGAGAVLHTGDLARWVPFAGSMQLVCLGRKDRQVKVRGHRLELLEIEAVMKQEAESRLSRQVEALVTLCPITRRLVAYVRPPLSAQETETLLKASQGKLLAHAVPSKVIGVEDWPRTSTGKVDRKALPQPQTASVSPATSSTKMPIDASQYLQRSPVAPHRIREKGLQVLRGLLFGLVTSRANAWRMLLLPLVWNGWQQLLVPRRKGSLFAQDLAVRLPSLSTSVMLALLPWNVLVAAAALSAWRLGRRCCGTWMMWWMGLSSLQRQVIQDLEWYSWYLHPTRSLELAAKAFTGCKDLFSRLRTGYLPAKRPCEWDWDAAAQRPRQRPRLDYVWVDHEPTGMKESSSSVHSVSEDLSHAELSLLEYLREEAGVCLEAKMPLATAFDSLRLTALVGGLRKSMAPQLTLRDALACDTVADLLKVISSLSRLVAEKQHDAEATRSAEPHFFKVREWPYMFSLSVCWALESEQVDVARVQSALQSLLTKHGALCVKLADPPAIWDVAMEAAANLSLARALLNAEFGWLKPLQSRQQRGRHRRISSIMESVMDFIGWLLWTAWPRLQHERTPEVNLDVVECEDSEQLELRSTWLLDGRNGRQFLENPIHAVLLTDAETGKCRLHIAVSHGLSDGFSGLPLLQDFIQFYNGLATTFNANQPDSAQKRFSGLLLQEARLKGALMLAANDVADTADIASWALPSSSSEGFDHFIWLQEASVKTLQSIVEQRMWCCSLDVAVLAALGSALARLHSNVPLRLRFVASARDQGDEGFVVADFADSRDLDLVFNHDVSVEDAARCIAECVRHRRWKAPDPRTSGDDRIYINVRPLLEVRSQPKEGEGQRSWHQWHHITQWPPVEGERNWDRRNVHHALWIMADQVSSMEWVFCLKIRNDRSDDQYLGRVLEQIIRDLALQPEVLLLPNPSHAVATKKRSSELPEEIRKQCKKLCQLTTYTQLHTLIPIKSPLNHH</sequence>
<evidence type="ECO:0000256" key="3">
    <source>
        <dbReference type="SAM" id="MobiDB-lite"/>
    </source>
</evidence>
<organism evidence="5">
    <name type="scientific">Cladocopium goreaui</name>
    <dbReference type="NCBI Taxonomy" id="2562237"/>
    <lineage>
        <taxon>Eukaryota</taxon>
        <taxon>Sar</taxon>
        <taxon>Alveolata</taxon>
        <taxon>Dinophyceae</taxon>
        <taxon>Suessiales</taxon>
        <taxon>Symbiodiniaceae</taxon>
        <taxon>Cladocopium</taxon>
    </lineage>
</organism>
<dbReference type="OrthoDB" id="416786at2759"/>
<reference evidence="5" key="1">
    <citation type="submission" date="2022-10" db="EMBL/GenBank/DDBJ databases">
        <authorList>
            <person name="Chen Y."/>
            <person name="Dougan E. K."/>
            <person name="Chan C."/>
            <person name="Rhodes N."/>
            <person name="Thang M."/>
        </authorList>
    </citation>
    <scope>NUCLEOTIDE SEQUENCE</scope>
</reference>
<dbReference type="InterPro" id="IPR020845">
    <property type="entry name" value="AMP-binding_CS"/>
</dbReference>
<feature type="domain" description="Carrier" evidence="4">
    <location>
        <begin position="139"/>
        <end position="214"/>
    </location>
</feature>
<feature type="compositionally biased region" description="Polar residues" evidence="3">
    <location>
        <begin position="1432"/>
        <end position="1445"/>
    </location>
</feature>
<dbReference type="SUPFAM" id="SSF56801">
    <property type="entry name" value="Acetyl-CoA synthetase-like"/>
    <property type="match status" value="2"/>
</dbReference>
<dbReference type="GO" id="GO:0031177">
    <property type="term" value="F:phosphopantetheine binding"/>
    <property type="evidence" value="ECO:0007669"/>
    <property type="project" value="TreeGrafter"/>
</dbReference>
<dbReference type="Gene3D" id="1.10.1200.10">
    <property type="entry name" value="ACP-like"/>
    <property type="match status" value="1"/>
</dbReference>
<dbReference type="SUPFAM" id="SSF47336">
    <property type="entry name" value="ACP-like"/>
    <property type="match status" value="1"/>
</dbReference>
<dbReference type="PROSITE" id="PS50075">
    <property type="entry name" value="CARRIER"/>
    <property type="match status" value="1"/>
</dbReference>
<feature type="region of interest" description="Disordered" evidence="3">
    <location>
        <begin position="208"/>
        <end position="227"/>
    </location>
</feature>
<protein>
    <recommendedName>
        <fullName evidence="4">Carrier domain-containing protein</fullName>
    </recommendedName>
</protein>
<dbReference type="Gene3D" id="3.30.559.10">
    <property type="entry name" value="Chloramphenicol acetyltransferase-like domain"/>
    <property type="match status" value="2"/>
</dbReference>
<feature type="region of interest" description="Disordered" evidence="3">
    <location>
        <begin position="1421"/>
        <end position="1445"/>
    </location>
</feature>
<dbReference type="EMBL" id="CAMXCT030000188">
    <property type="protein sequence ID" value="CAL4762521.1"/>
    <property type="molecule type" value="Genomic_DNA"/>
</dbReference>
<dbReference type="InterPro" id="IPR045851">
    <property type="entry name" value="AMP-bd_C_sf"/>
</dbReference>
<evidence type="ECO:0000256" key="1">
    <source>
        <dbReference type="ARBA" id="ARBA00022450"/>
    </source>
</evidence>
<dbReference type="EMBL" id="CAMXCT010000188">
    <property type="protein sequence ID" value="CAI3975209.1"/>
    <property type="molecule type" value="Genomic_DNA"/>
</dbReference>
<dbReference type="InterPro" id="IPR000873">
    <property type="entry name" value="AMP-dep_synth/lig_dom"/>
</dbReference>
<proteinExistence type="predicted"/>
<evidence type="ECO:0000313" key="5">
    <source>
        <dbReference type="EMBL" id="CAI3975209.1"/>
    </source>
</evidence>
<evidence type="ECO:0000313" key="6">
    <source>
        <dbReference type="EMBL" id="CAL1128584.1"/>
    </source>
</evidence>
<dbReference type="Proteomes" id="UP001152797">
    <property type="component" value="Unassembled WGS sequence"/>
</dbReference>
<keyword evidence="2" id="KW-0597">Phosphoprotein</keyword>
<evidence type="ECO:0000313" key="7">
    <source>
        <dbReference type="Proteomes" id="UP001152797"/>
    </source>
</evidence>
<evidence type="ECO:0000256" key="2">
    <source>
        <dbReference type="ARBA" id="ARBA00022553"/>
    </source>
</evidence>
<dbReference type="InterPro" id="IPR036736">
    <property type="entry name" value="ACP-like_sf"/>
</dbReference>
<keyword evidence="7" id="KW-1185">Reference proteome</keyword>
<dbReference type="GO" id="GO:0043041">
    <property type="term" value="P:amino acid activation for nonribosomal peptide biosynthetic process"/>
    <property type="evidence" value="ECO:0007669"/>
    <property type="project" value="TreeGrafter"/>
</dbReference>
<dbReference type="PANTHER" id="PTHR45527:SF1">
    <property type="entry name" value="FATTY ACID SYNTHASE"/>
    <property type="match status" value="1"/>
</dbReference>
<dbReference type="SUPFAM" id="SSF52777">
    <property type="entry name" value="CoA-dependent acyltransferases"/>
    <property type="match status" value="4"/>
</dbReference>
<name>A0A9P1BKS4_9DINO</name>
<dbReference type="PROSITE" id="PS00455">
    <property type="entry name" value="AMP_BINDING"/>
    <property type="match status" value="1"/>
</dbReference>
<comment type="caution">
    <text evidence="5">The sequence shown here is derived from an EMBL/GenBank/DDBJ whole genome shotgun (WGS) entry which is preliminary data.</text>
</comment>
<reference evidence="6" key="2">
    <citation type="submission" date="2024-04" db="EMBL/GenBank/DDBJ databases">
        <authorList>
            <person name="Chen Y."/>
            <person name="Shah S."/>
            <person name="Dougan E. K."/>
            <person name="Thang M."/>
            <person name="Chan C."/>
        </authorList>
    </citation>
    <scope>NUCLEOTIDE SEQUENCE [LARGE SCALE GENOMIC DNA]</scope>
</reference>
<dbReference type="Pfam" id="PF00668">
    <property type="entry name" value="Condensation"/>
    <property type="match status" value="1"/>
</dbReference>
<dbReference type="InterPro" id="IPR042099">
    <property type="entry name" value="ANL_N_sf"/>
</dbReference>
<dbReference type="InterPro" id="IPR023213">
    <property type="entry name" value="CAT-like_dom_sf"/>
</dbReference>
<keyword evidence="1" id="KW-0596">Phosphopantetheine</keyword>
<dbReference type="EMBL" id="CAMXCT020000188">
    <property type="protein sequence ID" value="CAL1128584.1"/>
    <property type="molecule type" value="Genomic_DNA"/>
</dbReference>
<accession>A0A9P1BKS4</accession>
<dbReference type="Gene3D" id="3.40.50.12780">
    <property type="entry name" value="N-terminal domain of ligase-like"/>
    <property type="match status" value="1"/>
</dbReference>
<dbReference type="InterPro" id="IPR009081">
    <property type="entry name" value="PP-bd_ACP"/>
</dbReference>
<dbReference type="InterPro" id="IPR001242">
    <property type="entry name" value="Condensation_dom"/>
</dbReference>
<dbReference type="GO" id="GO:0005737">
    <property type="term" value="C:cytoplasm"/>
    <property type="evidence" value="ECO:0007669"/>
    <property type="project" value="TreeGrafter"/>
</dbReference>